<name>A0ABR7XGZ6_9BACT</name>
<keyword evidence="2" id="KW-1185">Reference proteome</keyword>
<dbReference type="RefSeq" id="WP_191183712.1">
    <property type="nucleotide sequence ID" value="NZ_JACXAJ010000004.1"/>
</dbReference>
<evidence type="ECO:0008006" key="3">
    <source>
        <dbReference type="Google" id="ProtNLM"/>
    </source>
</evidence>
<sequence length="89" mass="10139">MLEFSLFEKLPERSQAETLATEGIRIAQRQYNGLTVTLYTLHGRFVELWAGNSMEVISTFQAYVKAFAVLEPYTADIDMSQMLEPEGPF</sequence>
<proteinExistence type="predicted"/>
<protein>
    <recommendedName>
        <fullName evidence="3">Muconolactone delta-isomerase</fullName>
    </recommendedName>
</protein>
<accession>A0ABR7XGZ6</accession>
<dbReference type="Proteomes" id="UP000625551">
    <property type="component" value="Unassembled WGS sequence"/>
</dbReference>
<evidence type="ECO:0000313" key="1">
    <source>
        <dbReference type="EMBL" id="MBD1397550.1"/>
    </source>
</evidence>
<evidence type="ECO:0000313" key="2">
    <source>
        <dbReference type="Proteomes" id="UP000625551"/>
    </source>
</evidence>
<comment type="caution">
    <text evidence="1">The sequence shown here is derived from an EMBL/GenBank/DDBJ whole genome shotgun (WGS) entry which is preliminary data.</text>
</comment>
<dbReference type="EMBL" id="JACXAJ010000004">
    <property type="protein sequence ID" value="MBD1397550.1"/>
    <property type="molecule type" value="Genomic_DNA"/>
</dbReference>
<organism evidence="1 2">
    <name type="scientific">Pontibacter aquaedesilientis</name>
    <dbReference type="NCBI Taxonomy" id="2766980"/>
    <lineage>
        <taxon>Bacteria</taxon>
        <taxon>Pseudomonadati</taxon>
        <taxon>Bacteroidota</taxon>
        <taxon>Cytophagia</taxon>
        <taxon>Cytophagales</taxon>
        <taxon>Hymenobacteraceae</taxon>
        <taxon>Pontibacter</taxon>
    </lineage>
</organism>
<gene>
    <name evidence="1" type="ORF">H9Q13_10260</name>
</gene>
<reference evidence="1 2" key="1">
    <citation type="submission" date="2020-09" db="EMBL/GenBank/DDBJ databases">
        <title>Genome sequencing and assembly of Pontibacter sp.</title>
        <authorList>
            <person name="Chhetri G."/>
        </authorList>
    </citation>
    <scope>NUCLEOTIDE SEQUENCE [LARGE SCALE GENOMIC DNA]</scope>
    <source>
        <strain evidence="1 2">JH31</strain>
    </source>
</reference>